<comment type="catalytic activity">
    <reaction evidence="11">
        <text>ATP + H2O = ADP + phosphate + H(+)</text>
        <dbReference type="Rhea" id="RHEA:13065"/>
        <dbReference type="ChEBI" id="CHEBI:15377"/>
        <dbReference type="ChEBI" id="CHEBI:15378"/>
        <dbReference type="ChEBI" id="CHEBI:30616"/>
        <dbReference type="ChEBI" id="CHEBI:43474"/>
        <dbReference type="ChEBI" id="CHEBI:456216"/>
        <dbReference type="EC" id="5.6.2.4"/>
    </reaction>
</comment>
<accession>A0A809X4L4</accession>
<comment type="similarity">
    <text evidence="1">Belongs to the helicase family. UvrD subfamily.</text>
</comment>
<protein>
    <recommendedName>
        <fullName evidence="9">DNA 3'-5' helicase</fullName>
        <ecNumber evidence="9">5.6.2.4</ecNumber>
    </recommendedName>
    <alternativeName>
        <fullName evidence="10">DNA 3'-5' helicase II</fullName>
    </alternativeName>
</protein>
<dbReference type="Pfam" id="PF00580">
    <property type="entry name" value="UvrD-helicase"/>
    <property type="match status" value="1"/>
</dbReference>
<dbReference type="PROSITE" id="PS51198">
    <property type="entry name" value="UVRD_HELICASE_ATP_BIND"/>
    <property type="match status" value="1"/>
</dbReference>
<keyword evidence="4 12" id="KW-0347">Helicase</keyword>
<evidence type="ECO:0000256" key="11">
    <source>
        <dbReference type="ARBA" id="ARBA00048988"/>
    </source>
</evidence>
<dbReference type="PANTHER" id="PTHR11070">
    <property type="entry name" value="UVRD / RECB / PCRA DNA HELICASE FAMILY MEMBER"/>
    <property type="match status" value="1"/>
</dbReference>
<dbReference type="PANTHER" id="PTHR11070:SF2">
    <property type="entry name" value="ATP-DEPENDENT DNA HELICASE SRS2"/>
    <property type="match status" value="1"/>
</dbReference>
<evidence type="ECO:0000313" key="14">
    <source>
        <dbReference type="EMBL" id="BCE22100.1"/>
    </source>
</evidence>
<keyword evidence="7" id="KW-0413">Isomerase</keyword>
<evidence type="ECO:0000256" key="6">
    <source>
        <dbReference type="ARBA" id="ARBA00023125"/>
    </source>
</evidence>
<dbReference type="InterPro" id="IPR000212">
    <property type="entry name" value="DNA_helicase_UvrD/REP"/>
</dbReference>
<organism evidence="14">
    <name type="scientific">Bradyrhizobium diazoefficiens</name>
    <dbReference type="NCBI Taxonomy" id="1355477"/>
    <lineage>
        <taxon>Bacteria</taxon>
        <taxon>Pseudomonadati</taxon>
        <taxon>Pseudomonadota</taxon>
        <taxon>Alphaproteobacteria</taxon>
        <taxon>Hyphomicrobiales</taxon>
        <taxon>Nitrobacteraceae</taxon>
        <taxon>Bradyrhizobium</taxon>
    </lineage>
</organism>
<sequence>MYVPSPQQAAVQQEAWNGTGSIIVIAVAGAGKSTTIVRTVGEMRGSSIILSFGAKISKEMKGKLEQLGIDWKKAESSTCHAIALRNYRKTFPKVRIDDEKVGRISADWVDTAKIEPSLVPHVSVACQLVGLAKQSGLGIEGQGHIDDTSIWEDIAEHFDLFDEEPLQKKATDIIDLAILLLKESNKNPDVIDFNDMIYLPLLYKIKFWQFENVWIDEAQDTNTVRRLLVKALMKPGIGRVIAVGDPHQAIFGFTGADNDSLDIIQQEFGAKVMPLTVTYRCPKNVVKFAQTWVNHIEAHPSAPDGKISSETFEKMITVRDRLNGDAAIICRNTRPLVTAAFALIREKIPCRIEGRDIGNSLKKLATRWKSISTIPELEDKLEDWLEKEKERWLPKKKMSKVQEAEDKVETLKVVMDACRDDKQDSIAAVTAYIDNIFADDVKGILTLCTIHRSKGREWKRVYWLDRLNTCPSKYASMPWEKEQEVNLQYVAATRAMEELIDLYPPLPKVKVPPANDNKQTVAATKAA</sequence>
<evidence type="ECO:0000256" key="4">
    <source>
        <dbReference type="ARBA" id="ARBA00022806"/>
    </source>
</evidence>
<dbReference type="GO" id="GO:0000725">
    <property type="term" value="P:recombinational repair"/>
    <property type="evidence" value="ECO:0007669"/>
    <property type="project" value="TreeGrafter"/>
</dbReference>
<dbReference type="AlphaFoldDB" id="A0A809X4L4"/>
<dbReference type="Gene3D" id="1.10.10.160">
    <property type="match status" value="1"/>
</dbReference>
<dbReference type="EMBL" id="AP023091">
    <property type="protein sequence ID" value="BCE22100.1"/>
    <property type="molecule type" value="Genomic_DNA"/>
</dbReference>
<dbReference type="InterPro" id="IPR027417">
    <property type="entry name" value="P-loop_NTPase"/>
</dbReference>
<evidence type="ECO:0000256" key="8">
    <source>
        <dbReference type="ARBA" id="ARBA00034617"/>
    </source>
</evidence>
<dbReference type="InterPro" id="IPR014017">
    <property type="entry name" value="DNA_helicase_UvrD-like_C"/>
</dbReference>
<dbReference type="InterPro" id="IPR013986">
    <property type="entry name" value="DExx_box_DNA_helicase_dom_sf"/>
</dbReference>
<dbReference type="GO" id="GO:0005524">
    <property type="term" value="F:ATP binding"/>
    <property type="evidence" value="ECO:0007669"/>
    <property type="project" value="UniProtKB-UniRule"/>
</dbReference>
<keyword evidence="6" id="KW-0238">DNA-binding</keyword>
<gene>
    <name evidence="16" type="ORF">XF10B_46790</name>
    <name evidence="14" type="ORF">XF1B_47810</name>
    <name evidence="15" type="ORF">XF4B_47140</name>
</gene>
<evidence type="ECO:0000256" key="2">
    <source>
        <dbReference type="ARBA" id="ARBA00022741"/>
    </source>
</evidence>
<dbReference type="GO" id="GO:0003677">
    <property type="term" value="F:DNA binding"/>
    <property type="evidence" value="ECO:0007669"/>
    <property type="project" value="UniProtKB-KW"/>
</dbReference>
<name>A0A809X4L4_9BRAD</name>
<evidence type="ECO:0000256" key="5">
    <source>
        <dbReference type="ARBA" id="ARBA00022840"/>
    </source>
</evidence>
<evidence type="ECO:0000256" key="9">
    <source>
        <dbReference type="ARBA" id="ARBA00034808"/>
    </source>
</evidence>
<evidence type="ECO:0000256" key="7">
    <source>
        <dbReference type="ARBA" id="ARBA00023235"/>
    </source>
</evidence>
<dbReference type="EMBL" id="AP023094">
    <property type="protein sequence ID" value="BCE48365.1"/>
    <property type="molecule type" value="Genomic_DNA"/>
</dbReference>
<evidence type="ECO:0000313" key="16">
    <source>
        <dbReference type="EMBL" id="BCE91881.1"/>
    </source>
</evidence>
<reference evidence="16" key="2">
    <citation type="submission" date="2020-05" db="EMBL/GenBank/DDBJ databases">
        <title>Complete genome sequence of Bradyrhizobium diazoefficiens XF10 isolated from soybean nodule.</title>
        <authorList>
            <person name="Noda R."/>
            <person name="Kakizaki K."/>
            <person name="Minamisawa K."/>
        </authorList>
    </citation>
    <scope>NUCLEOTIDE SEQUENCE</scope>
    <source>
        <strain evidence="16">XF10</strain>
    </source>
</reference>
<keyword evidence="3 12" id="KW-0378">Hydrolase</keyword>
<feature type="domain" description="UvrD-like helicase ATP-binding" evidence="13">
    <location>
        <begin position="5"/>
        <end position="282"/>
    </location>
</feature>
<dbReference type="EC" id="5.6.2.4" evidence="9"/>
<dbReference type="Gene3D" id="3.40.50.300">
    <property type="entry name" value="P-loop containing nucleotide triphosphate hydrolases"/>
    <property type="match status" value="2"/>
</dbReference>
<comment type="catalytic activity">
    <reaction evidence="8">
        <text>Couples ATP hydrolysis with the unwinding of duplex DNA by translocating in the 3'-5' direction.</text>
        <dbReference type="EC" id="5.6.2.4"/>
    </reaction>
</comment>
<evidence type="ECO:0000256" key="3">
    <source>
        <dbReference type="ARBA" id="ARBA00022801"/>
    </source>
</evidence>
<evidence type="ECO:0000313" key="15">
    <source>
        <dbReference type="EMBL" id="BCE48365.1"/>
    </source>
</evidence>
<reference evidence="14" key="1">
    <citation type="submission" date="2020-05" db="EMBL/GenBank/DDBJ databases">
        <title>Complete genome sequence of Bradyrhizobium diazoefficiens XF1 isolated from soybean nodule.</title>
        <authorList>
            <person name="Noda R."/>
            <person name="Kakizaki K."/>
            <person name="Minamisawa K."/>
        </authorList>
    </citation>
    <scope>NUCLEOTIDE SEQUENCE</scope>
    <source>
        <strain evidence="14">XF1</strain>
    </source>
</reference>
<keyword evidence="5 12" id="KW-0067">ATP-binding</keyword>
<dbReference type="InterPro" id="IPR014016">
    <property type="entry name" value="UvrD-like_ATP-bd"/>
</dbReference>
<dbReference type="GO" id="GO:0043138">
    <property type="term" value="F:3'-5' DNA helicase activity"/>
    <property type="evidence" value="ECO:0007669"/>
    <property type="project" value="UniProtKB-EC"/>
</dbReference>
<dbReference type="GO" id="GO:0016787">
    <property type="term" value="F:hydrolase activity"/>
    <property type="evidence" value="ECO:0007669"/>
    <property type="project" value="UniProtKB-UniRule"/>
</dbReference>
<evidence type="ECO:0000259" key="13">
    <source>
        <dbReference type="PROSITE" id="PS51198"/>
    </source>
</evidence>
<evidence type="ECO:0000256" key="10">
    <source>
        <dbReference type="ARBA" id="ARBA00034923"/>
    </source>
</evidence>
<proteinExistence type="inferred from homology"/>
<evidence type="ECO:0000256" key="12">
    <source>
        <dbReference type="PROSITE-ProRule" id="PRU00560"/>
    </source>
</evidence>
<keyword evidence="2 12" id="KW-0547">Nucleotide-binding</keyword>
<evidence type="ECO:0000256" key="1">
    <source>
        <dbReference type="ARBA" id="ARBA00009922"/>
    </source>
</evidence>
<reference evidence="15" key="3">
    <citation type="submission" date="2020-05" db="EMBL/GenBank/DDBJ databases">
        <title>Complete genome sequence of Bradyrhizobium diazoefficiens XF4 isolated from soybean nodule.</title>
        <authorList>
            <person name="Noda R."/>
            <person name="Kakizaki K."/>
            <person name="Minamisawa K."/>
        </authorList>
    </citation>
    <scope>NUCLEOTIDE SEQUENCE</scope>
    <source>
        <strain evidence="15">XF4</strain>
    </source>
</reference>
<feature type="binding site" evidence="12">
    <location>
        <begin position="26"/>
        <end position="33"/>
    </location>
    <ligand>
        <name>ATP</name>
        <dbReference type="ChEBI" id="CHEBI:30616"/>
    </ligand>
</feature>
<dbReference type="SUPFAM" id="SSF52540">
    <property type="entry name" value="P-loop containing nucleoside triphosphate hydrolases"/>
    <property type="match status" value="1"/>
</dbReference>
<dbReference type="Pfam" id="PF13361">
    <property type="entry name" value="UvrD_C"/>
    <property type="match status" value="1"/>
</dbReference>
<dbReference type="EMBL" id="AP023099">
    <property type="protein sequence ID" value="BCE91881.1"/>
    <property type="molecule type" value="Genomic_DNA"/>
</dbReference>
<dbReference type="Gene3D" id="1.10.486.10">
    <property type="entry name" value="PCRA, domain 4"/>
    <property type="match status" value="1"/>
</dbReference>